<evidence type="ECO:0000313" key="3">
    <source>
        <dbReference type="Proteomes" id="UP000003900"/>
    </source>
</evidence>
<dbReference type="STRING" id="1131935.PDENDC454_28695"/>
<dbReference type="OrthoDB" id="2734886at2"/>
<dbReference type="PATRIC" id="fig|1131935.3.peg.5942"/>
<dbReference type="AlphaFoldDB" id="H3SQ78"/>
<evidence type="ECO:0000313" key="2">
    <source>
        <dbReference type="EMBL" id="EHQ58798.1"/>
    </source>
</evidence>
<sequence>MQKRIVILAAPILLAGWGVFYVYDHYFNEAGILERVMRQSGYVLMEKEKPVSVALKVRPEWIPAQEEAESSKLRIELAKMNETTFVLESVWHRGKDIYFDFEAVPDMHYSGGEFLHITLVNEDGTYSFFTPIHVFCITNSDGKAVAYGQHGYGPGASFGFAIAADKYDQIKDGFTVEYHGLIRYEYTRM</sequence>
<feature type="transmembrane region" description="Helical" evidence="1">
    <location>
        <begin position="5"/>
        <end position="23"/>
    </location>
</feature>
<protein>
    <submittedName>
        <fullName evidence="2">Uncharacterized protein</fullName>
    </submittedName>
</protein>
<dbReference type="Proteomes" id="UP000003900">
    <property type="component" value="Unassembled WGS sequence"/>
</dbReference>
<name>H3SQ78_9BACL</name>
<comment type="caution">
    <text evidence="2">The sequence shown here is derived from an EMBL/GenBank/DDBJ whole genome shotgun (WGS) entry which is preliminary data.</text>
</comment>
<proteinExistence type="predicted"/>
<organism evidence="2 3">
    <name type="scientific">Paenibacillus dendritiformis C454</name>
    <dbReference type="NCBI Taxonomy" id="1131935"/>
    <lineage>
        <taxon>Bacteria</taxon>
        <taxon>Bacillati</taxon>
        <taxon>Bacillota</taxon>
        <taxon>Bacilli</taxon>
        <taxon>Bacillales</taxon>
        <taxon>Paenibacillaceae</taxon>
        <taxon>Paenibacillus</taxon>
    </lineage>
</organism>
<dbReference type="EMBL" id="AHKH01000198">
    <property type="protein sequence ID" value="EHQ58798.1"/>
    <property type="molecule type" value="Genomic_DNA"/>
</dbReference>
<accession>H3SQ78</accession>
<reference evidence="2 3" key="1">
    <citation type="journal article" date="2012" name="J. Bacteriol.">
        <title>Genome Sequence of the Pattern-Forming Social Bacterium Paenibacillus dendritiformis C454 Chiral Morphotype.</title>
        <authorList>
            <person name="Sirota-Madi A."/>
            <person name="Olender T."/>
            <person name="Helman Y."/>
            <person name="Brainis I."/>
            <person name="Finkelshtein A."/>
            <person name="Roth D."/>
            <person name="Hagai E."/>
            <person name="Leshkowitz D."/>
            <person name="Brodsky L."/>
            <person name="Galatenko V."/>
            <person name="Nikolaev V."/>
            <person name="Gutnick D.L."/>
            <person name="Lancet D."/>
            <person name="Ben-Jacob E."/>
        </authorList>
    </citation>
    <scope>NUCLEOTIDE SEQUENCE [LARGE SCALE GENOMIC DNA]</scope>
    <source>
        <strain evidence="2 3">C454</strain>
    </source>
</reference>
<keyword evidence="1" id="KW-0812">Transmembrane</keyword>
<keyword evidence="3" id="KW-1185">Reference proteome</keyword>
<gene>
    <name evidence="2" type="ORF">PDENDC454_28695</name>
</gene>
<keyword evidence="1" id="KW-0472">Membrane</keyword>
<evidence type="ECO:0000256" key="1">
    <source>
        <dbReference type="SAM" id="Phobius"/>
    </source>
</evidence>
<keyword evidence="1" id="KW-1133">Transmembrane helix</keyword>
<dbReference type="RefSeq" id="WP_006680200.1">
    <property type="nucleotide sequence ID" value="NZ_AHKH01000198.1"/>
</dbReference>